<dbReference type="GO" id="GO:0005524">
    <property type="term" value="F:ATP binding"/>
    <property type="evidence" value="ECO:0007669"/>
    <property type="project" value="UniProtKB-UniRule"/>
</dbReference>
<keyword evidence="1" id="KW-0547">Nucleotide-binding</keyword>
<proteinExistence type="predicted"/>
<dbReference type="PROSITE" id="PS50975">
    <property type="entry name" value="ATP_GRASP"/>
    <property type="match status" value="1"/>
</dbReference>
<sequence length="577" mass="63946">MGYKVVLASIASRKALAIGSSLRTALGATVVGVSHRKHPFVYSRLFDEVFVLEGAPRGGLEWGLAVLEVAERVGAEVIVPVDFLDVVSLSRVKGRARATVAAPAYESVAAASNKASLGGLLGDGVVPASVVVPDSSGVDAVYSLRPPLVVKGLSDAASPEFFPDASSAARAAAARAPCLVQEYVPGRGRGYEVVAFEGEPLLEFAHERVVEYDPGGGASLGARGPVLDPELYRLGRFVVSRLRWTGPLMVELKWIPAEGRYFVIELNPKFWGSLDLPVSLGYHFPAVLVKAFLEGVEEARRFAGELRVGSGEFYWLLDGFRYMAKLPGTWLYMARRARRSDFSLLDPARVALQVVAAAKRLETEKSSWAHSLERDYAKLREFYRGLFRGGRPLVILDFDGVIARLHVDWKRVYRVLEERSYRRRWETVVGMFRRLWLEDVYKFEEASRTVEEFERVARAERILDEGVLRGLDFCVASMQPESVLRKFIGEGVVLGRDSGLGPLKSEMFRECVRRAGGRGPVVVFDDDLYNCVVAMRMGFYPVRVVDNPYRAVEALRLGILPVDTSLLGKFLHKLKSP</sequence>
<organism evidence="3 4">
    <name type="scientific">Infirmifilum lucidum</name>
    <dbReference type="NCBI Taxonomy" id="2776706"/>
    <lineage>
        <taxon>Archaea</taxon>
        <taxon>Thermoproteota</taxon>
        <taxon>Thermoprotei</taxon>
        <taxon>Thermofilales</taxon>
        <taxon>Thermofilaceae</taxon>
        <taxon>Infirmifilum</taxon>
    </lineage>
</organism>
<keyword evidence="1" id="KW-0067">ATP-binding</keyword>
<dbReference type="AlphaFoldDB" id="A0A7L9FHV9"/>
<dbReference type="EMBL" id="CP062310">
    <property type="protein sequence ID" value="QOJ79307.1"/>
    <property type="molecule type" value="Genomic_DNA"/>
</dbReference>
<evidence type="ECO:0000259" key="2">
    <source>
        <dbReference type="PROSITE" id="PS50975"/>
    </source>
</evidence>
<gene>
    <name evidence="3" type="ORF">IG193_02250</name>
</gene>
<dbReference type="Gene3D" id="3.30.470.20">
    <property type="entry name" value="ATP-grasp fold, B domain"/>
    <property type="match status" value="1"/>
</dbReference>
<evidence type="ECO:0000313" key="3">
    <source>
        <dbReference type="EMBL" id="QOJ79307.1"/>
    </source>
</evidence>
<dbReference type="SUPFAM" id="SSF56059">
    <property type="entry name" value="Glutathione synthetase ATP-binding domain-like"/>
    <property type="match status" value="1"/>
</dbReference>
<accession>A0A7L9FHV9</accession>
<protein>
    <recommendedName>
        <fullName evidence="2">ATP-grasp domain-containing protein</fullName>
    </recommendedName>
</protein>
<dbReference type="RefSeq" id="WP_192819279.1">
    <property type="nucleotide sequence ID" value="NZ_CP062310.1"/>
</dbReference>
<name>A0A7L9FHV9_9CREN</name>
<dbReference type="KEGG" id="thel:IG193_02250"/>
<dbReference type="InterPro" id="IPR036412">
    <property type="entry name" value="HAD-like_sf"/>
</dbReference>
<dbReference type="InterPro" id="IPR011761">
    <property type="entry name" value="ATP-grasp"/>
</dbReference>
<evidence type="ECO:0000313" key="4">
    <source>
        <dbReference type="Proteomes" id="UP000594121"/>
    </source>
</evidence>
<feature type="domain" description="ATP-grasp" evidence="2">
    <location>
        <begin position="115"/>
        <end position="293"/>
    </location>
</feature>
<evidence type="ECO:0000256" key="1">
    <source>
        <dbReference type="PROSITE-ProRule" id="PRU00409"/>
    </source>
</evidence>
<dbReference type="InParanoid" id="A0A7L9FHV9"/>
<keyword evidence="4" id="KW-1185">Reference proteome</keyword>
<dbReference type="GO" id="GO:0046872">
    <property type="term" value="F:metal ion binding"/>
    <property type="evidence" value="ECO:0007669"/>
    <property type="project" value="InterPro"/>
</dbReference>
<dbReference type="GeneID" id="59148680"/>
<dbReference type="Proteomes" id="UP000594121">
    <property type="component" value="Chromosome"/>
</dbReference>
<reference evidence="3 4" key="1">
    <citation type="submission" date="2020-10" db="EMBL/GenBank/DDBJ databases">
        <title>Thermofilum lucidum 3507LT sp. nov. a novel member of Thermofilaceae family isolated from Chile hot spring, and proposal of description order Thermofilales.</title>
        <authorList>
            <person name="Zayulina K.S."/>
            <person name="Elcheninov A.G."/>
            <person name="Toshchakov S.V."/>
            <person name="Kublanov I.V."/>
        </authorList>
    </citation>
    <scope>NUCLEOTIDE SEQUENCE [LARGE SCALE GENOMIC DNA]</scope>
    <source>
        <strain evidence="3 4">3507LT</strain>
    </source>
</reference>
<dbReference type="SUPFAM" id="SSF56784">
    <property type="entry name" value="HAD-like"/>
    <property type="match status" value="1"/>
</dbReference>